<evidence type="ECO:0000256" key="3">
    <source>
        <dbReference type="ARBA" id="ARBA00023098"/>
    </source>
</evidence>
<dbReference type="PANTHER" id="PTHR14226:SF57">
    <property type="entry name" value="BLR7027 PROTEIN"/>
    <property type="match status" value="1"/>
</dbReference>
<dbReference type="PANTHER" id="PTHR14226">
    <property type="entry name" value="NEUROPATHY TARGET ESTERASE/SWISS CHEESE D.MELANOGASTER"/>
    <property type="match status" value="1"/>
</dbReference>
<evidence type="ECO:0000313" key="6">
    <source>
        <dbReference type="EMBL" id="SMO99786.1"/>
    </source>
</evidence>
<dbReference type="InterPro" id="IPR002641">
    <property type="entry name" value="PNPLA_dom"/>
</dbReference>
<evidence type="ECO:0000256" key="4">
    <source>
        <dbReference type="PROSITE-ProRule" id="PRU01161"/>
    </source>
</evidence>
<sequence length="420" mass="44264">MTATDDPGIRSVAVVLSGAGARGAYEAGVLSTLLPHLARAGITPDLYVGTSAGAINAAVVASAAHLPPTEQATALLDVWRGIASADVFRPVLRTAPITVGYWLGQLLGVPGVRLFSLLDTSPLRETAARRVPWEQLRTNVDAGRTALAIVATSVANQRTVVFVDRRSTADLPPSDDARPIDYMATRITAEHLLASAAIPVLFPAVRLDDPQVASGWHMDGGLRLNTPLKPALSLGADAVIVLGTHPVDHPASSPSGTADLHRPDVDDALVQLIDAALVDRMVEDVQTLTTVNELVEGGGQRTSGRRPLTVVPWLFFGPDERRTLGALAAASFDQRYGRRPGTWQTLRHPDLLLLGRLLGGTGPRRGDLMSYLFFDTGFIEAAIEQGQQDASTVLTGAAPGTLPWRTRGVPGTGGGVVAGR</sequence>
<keyword evidence="1 4" id="KW-0378">Hydrolase</keyword>
<dbReference type="GO" id="GO:0016787">
    <property type="term" value="F:hydrolase activity"/>
    <property type="evidence" value="ECO:0007669"/>
    <property type="project" value="UniProtKB-UniRule"/>
</dbReference>
<dbReference type="RefSeq" id="WP_142461196.1">
    <property type="nucleotide sequence ID" value="NZ_FXTJ01000019.1"/>
</dbReference>
<protein>
    <submittedName>
        <fullName evidence="6">NTE family protein</fullName>
    </submittedName>
</protein>
<gene>
    <name evidence="6" type="ORF">SAMN06273567_11916</name>
</gene>
<accession>A0A521FUH7</accession>
<evidence type="ECO:0000256" key="2">
    <source>
        <dbReference type="ARBA" id="ARBA00022963"/>
    </source>
</evidence>
<dbReference type="AlphaFoldDB" id="A0A521FUH7"/>
<dbReference type="InterPro" id="IPR016035">
    <property type="entry name" value="Acyl_Trfase/lysoPLipase"/>
</dbReference>
<feature type="active site" description="Nucleophile" evidence="4">
    <location>
        <position position="51"/>
    </location>
</feature>
<keyword evidence="2 4" id="KW-0442">Lipid degradation</keyword>
<keyword evidence="7" id="KW-1185">Reference proteome</keyword>
<feature type="short sequence motif" description="GXGXXG" evidence="4">
    <location>
        <begin position="18"/>
        <end position="23"/>
    </location>
</feature>
<feature type="short sequence motif" description="GXSXG" evidence="4">
    <location>
        <begin position="49"/>
        <end position="53"/>
    </location>
</feature>
<proteinExistence type="predicted"/>
<dbReference type="InterPro" id="IPR050301">
    <property type="entry name" value="NTE"/>
</dbReference>
<name>A0A521FUH7_9ACTN</name>
<dbReference type="Gene3D" id="3.40.1090.10">
    <property type="entry name" value="Cytosolic phospholipase A2 catalytic domain"/>
    <property type="match status" value="1"/>
</dbReference>
<dbReference type="GO" id="GO:0016042">
    <property type="term" value="P:lipid catabolic process"/>
    <property type="evidence" value="ECO:0007669"/>
    <property type="project" value="UniProtKB-UniRule"/>
</dbReference>
<evidence type="ECO:0000259" key="5">
    <source>
        <dbReference type="PROSITE" id="PS51635"/>
    </source>
</evidence>
<dbReference type="SUPFAM" id="SSF52151">
    <property type="entry name" value="FabD/lysophospholipase-like"/>
    <property type="match status" value="1"/>
</dbReference>
<dbReference type="Proteomes" id="UP000317484">
    <property type="component" value="Unassembled WGS sequence"/>
</dbReference>
<dbReference type="PROSITE" id="PS51635">
    <property type="entry name" value="PNPLA"/>
    <property type="match status" value="1"/>
</dbReference>
<organism evidence="6 7">
    <name type="scientific">Geodermatophilus aquaeductus</name>
    <dbReference type="NCBI Taxonomy" id="1564161"/>
    <lineage>
        <taxon>Bacteria</taxon>
        <taxon>Bacillati</taxon>
        <taxon>Actinomycetota</taxon>
        <taxon>Actinomycetes</taxon>
        <taxon>Geodermatophilales</taxon>
        <taxon>Geodermatophilaceae</taxon>
        <taxon>Geodermatophilus</taxon>
    </lineage>
</organism>
<reference evidence="6 7" key="1">
    <citation type="submission" date="2017-05" db="EMBL/GenBank/DDBJ databases">
        <authorList>
            <person name="Varghese N."/>
            <person name="Submissions S."/>
        </authorList>
    </citation>
    <scope>NUCLEOTIDE SEQUENCE [LARGE SCALE GENOMIC DNA]</scope>
    <source>
        <strain evidence="6 7">DSM 46834</strain>
    </source>
</reference>
<dbReference type="Pfam" id="PF01734">
    <property type="entry name" value="Patatin"/>
    <property type="match status" value="1"/>
</dbReference>
<feature type="short sequence motif" description="DGA/G" evidence="4">
    <location>
        <begin position="219"/>
        <end position="221"/>
    </location>
</feature>
<evidence type="ECO:0000313" key="7">
    <source>
        <dbReference type="Proteomes" id="UP000317484"/>
    </source>
</evidence>
<evidence type="ECO:0000256" key="1">
    <source>
        <dbReference type="ARBA" id="ARBA00022801"/>
    </source>
</evidence>
<dbReference type="EMBL" id="FXTJ01000019">
    <property type="protein sequence ID" value="SMO99786.1"/>
    <property type="molecule type" value="Genomic_DNA"/>
</dbReference>
<keyword evidence="3 4" id="KW-0443">Lipid metabolism</keyword>
<feature type="active site" description="Proton acceptor" evidence="4">
    <location>
        <position position="219"/>
    </location>
</feature>
<feature type="domain" description="PNPLA" evidence="5">
    <location>
        <begin position="14"/>
        <end position="232"/>
    </location>
</feature>